<dbReference type="GO" id="GO:0050567">
    <property type="term" value="F:glutaminyl-tRNA synthase (glutamine-hydrolyzing) activity"/>
    <property type="evidence" value="ECO:0007669"/>
    <property type="project" value="UniProtKB-UniRule"/>
</dbReference>
<dbReference type="Proteomes" id="UP000449092">
    <property type="component" value="Unassembled WGS sequence"/>
</dbReference>
<dbReference type="EC" id="6.3.5.7" evidence="7"/>
<dbReference type="HAMAP" id="MF_00120">
    <property type="entry name" value="GatA"/>
    <property type="match status" value="1"/>
</dbReference>
<keyword evidence="5 7" id="KW-0648">Protein biosynthesis</keyword>
<feature type="active site" description="Charge relay system" evidence="7">
    <location>
        <position position="77"/>
    </location>
</feature>
<dbReference type="EMBL" id="VXOY01000002">
    <property type="protein sequence ID" value="MYE37912.1"/>
    <property type="molecule type" value="Genomic_DNA"/>
</dbReference>
<proteinExistence type="inferred from homology"/>
<dbReference type="PROSITE" id="PS00571">
    <property type="entry name" value="AMIDASES"/>
    <property type="match status" value="1"/>
</dbReference>
<dbReference type="InterPro" id="IPR036928">
    <property type="entry name" value="AS_sf"/>
</dbReference>
<dbReference type="InterPro" id="IPR004412">
    <property type="entry name" value="GatA"/>
</dbReference>
<evidence type="ECO:0000256" key="7">
    <source>
        <dbReference type="HAMAP-Rule" id="MF_00120"/>
    </source>
</evidence>
<dbReference type="PANTHER" id="PTHR11895:SF151">
    <property type="entry name" value="GLUTAMYL-TRNA(GLN) AMIDOTRANSFERASE SUBUNIT A"/>
    <property type="match status" value="1"/>
</dbReference>
<keyword evidence="9" id="KW-0808">Transferase</keyword>
<keyword evidence="2 7" id="KW-0436">Ligase</keyword>
<organism evidence="9 10">
    <name type="scientific">Candidatus Spechtbacteria bacterium SB0662_bin_43</name>
    <dbReference type="NCBI Taxonomy" id="2604897"/>
    <lineage>
        <taxon>Bacteria</taxon>
        <taxon>Candidatus Spechtiibacteriota</taxon>
    </lineage>
</organism>
<dbReference type="Pfam" id="PF01425">
    <property type="entry name" value="Amidase"/>
    <property type="match status" value="1"/>
</dbReference>
<evidence type="ECO:0000256" key="1">
    <source>
        <dbReference type="ARBA" id="ARBA00008069"/>
    </source>
</evidence>
<dbReference type="InterPro" id="IPR023631">
    <property type="entry name" value="Amidase_dom"/>
</dbReference>
<sequence length="475" mass="51791">MDNSSLTVRSLVRSLRDRTMSSYEITRAVFDVIEEKNEELNGYLVADRDAALSYAQHLDNTDQYKEGHLRGIPYAVKDNILVEGIQATAGSKMLETYIAPYDATAVQKMRNQGVVLLGKTNMDEFAMGSSTETSAFGVAKNPHDTTRVPGGSSGGSAVAVASGMAPFALGSDTGGSIRQPAAFCGVVGFKPSYGTVSRHGLIAMASSLDQIGIFTQNVEDAQLIAPFLFEKDAFDATSVSLDASVSSLKPSEVRIGIVKEHFSDGLSSEVSRRIEKAIRVYEDMGASVVEIELPHMRYALATYYIISCAEVSSNMARFDGIRYGLHNEGNSVLDEYLERRQAGFGAEVQRRIMLGTFVLSSGYYDAYYDRAQQVRKRIIRDYQRAFEKVDVVLGPTTPEVAFKIGEKTNDPLQMYLEDIYTVSVNVAELPAVSIPVGTAQSGSSHLPVGMQLVGAKYSDARLLEIASLYEQSVRS</sequence>
<dbReference type="AlphaFoldDB" id="A0A845D8U8"/>
<evidence type="ECO:0000256" key="4">
    <source>
        <dbReference type="ARBA" id="ARBA00022840"/>
    </source>
</evidence>
<name>A0A845D8U8_9BACT</name>
<keyword evidence="3 7" id="KW-0547">Nucleotide-binding</keyword>
<dbReference type="SUPFAM" id="SSF75304">
    <property type="entry name" value="Amidase signature (AS) enzymes"/>
    <property type="match status" value="1"/>
</dbReference>
<evidence type="ECO:0000256" key="3">
    <source>
        <dbReference type="ARBA" id="ARBA00022741"/>
    </source>
</evidence>
<feature type="domain" description="Amidase" evidence="8">
    <location>
        <begin position="24"/>
        <end position="463"/>
    </location>
</feature>
<comment type="similarity">
    <text evidence="1 7">Belongs to the amidase family. GatA subfamily.</text>
</comment>
<gene>
    <name evidence="7 9" type="primary">gatA</name>
    <name evidence="9" type="ORF">F4X82_00090</name>
</gene>
<evidence type="ECO:0000259" key="8">
    <source>
        <dbReference type="Pfam" id="PF01425"/>
    </source>
</evidence>
<evidence type="ECO:0000313" key="9">
    <source>
        <dbReference type="EMBL" id="MYE37912.1"/>
    </source>
</evidence>
<evidence type="ECO:0000313" key="10">
    <source>
        <dbReference type="Proteomes" id="UP000449092"/>
    </source>
</evidence>
<evidence type="ECO:0000256" key="6">
    <source>
        <dbReference type="ARBA" id="ARBA00047407"/>
    </source>
</evidence>
<feature type="active site" description="Acyl-ester intermediate" evidence="7">
    <location>
        <position position="176"/>
    </location>
</feature>
<comment type="caution">
    <text evidence="9">The sequence shown here is derived from an EMBL/GenBank/DDBJ whole genome shotgun (WGS) entry which is preliminary data.</text>
</comment>
<reference evidence="9 10" key="1">
    <citation type="submission" date="2019-09" db="EMBL/GenBank/DDBJ databases">
        <title>Characterisation of the sponge microbiome using genome-centric metagenomics.</title>
        <authorList>
            <person name="Engelberts J.P."/>
            <person name="Robbins S.J."/>
            <person name="De Goeij J.M."/>
            <person name="Aranda M."/>
            <person name="Bell S.C."/>
            <person name="Webster N.S."/>
        </authorList>
    </citation>
    <scope>NUCLEOTIDE SEQUENCE [LARGE SCALE GENOMIC DNA]</scope>
    <source>
        <strain evidence="9">SB0662_bin_43</strain>
    </source>
</reference>
<dbReference type="GO" id="GO:0005524">
    <property type="term" value="F:ATP binding"/>
    <property type="evidence" value="ECO:0007669"/>
    <property type="project" value="UniProtKB-KW"/>
</dbReference>
<dbReference type="PANTHER" id="PTHR11895">
    <property type="entry name" value="TRANSAMIDASE"/>
    <property type="match status" value="1"/>
</dbReference>
<dbReference type="InterPro" id="IPR000120">
    <property type="entry name" value="Amidase"/>
</dbReference>
<dbReference type="InterPro" id="IPR020556">
    <property type="entry name" value="Amidase_CS"/>
</dbReference>
<dbReference type="GO" id="GO:0006412">
    <property type="term" value="P:translation"/>
    <property type="evidence" value="ECO:0007669"/>
    <property type="project" value="UniProtKB-UniRule"/>
</dbReference>
<evidence type="ECO:0000256" key="5">
    <source>
        <dbReference type="ARBA" id="ARBA00022917"/>
    </source>
</evidence>
<comment type="subunit">
    <text evidence="7">Heterotrimer of A, B and C subunits.</text>
</comment>
<evidence type="ECO:0000256" key="2">
    <source>
        <dbReference type="ARBA" id="ARBA00022598"/>
    </source>
</evidence>
<dbReference type="GO" id="GO:0030956">
    <property type="term" value="C:glutamyl-tRNA(Gln) amidotransferase complex"/>
    <property type="evidence" value="ECO:0007669"/>
    <property type="project" value="InterPro"/>
</dbReference>
<comment type="function">
    <text evidence="7">Allows the formation of correctly charged Gln-tRNA(Gln) through the transamidation of misacylated Glu-tRNA(Gln) in organisms which lack glutaminyl-tRNA synthetase. The reaction takes place in the presence of glutamine and ATP through an activated gamma-phospho-Glu-tRNA(Gln).</text>
</comment>
<comment type="catalytic activity">
    <reaction evidence="6 7">
        <text>L-glutamyl-tRNA(Gln) + L-glutamine + ATP + H2O = L-glutaminyl-tRNA(Gln) + L-glutamate + ADP + phosphate + H(+)</text>
        <dbReference type="Rhea" id="RHEA:17521"/>
        <dbReference type="Rhea" id="RHEA-COMP:9681"/>
        <dbReference type="Rhea" id="RHEA-COMP:9684"/>
        <dbReference type="ChEBI" id="CHEBI:15377"/>
        <dbReference type="ChEBI" id="CHEBI:15378"/>
        <dbReference type="ChEBI" id="CHEBI:29985"/>
        <dbReference type="ChEBI" id="CHEBI:30616"/>
        <dbReference type="ChEBI" id="CHEBI:43474"/>
        <dbReference type="ChEBI" id="CHEBI:58359"/>
        <dbReference type="ChEBI" id="CHEBI:78520"/>
        <dbReference type="ChEBI" id="CHEBI:78521"/>
        <dbReference type="ChEBI" id="CHEBI:456216"/>
        <dbReference type="EC" id="6.3.5.7"/>
    </reaction>
</comment>
<dbReference type="NCBIfam" id="TIGR00132">
    <property type="entry name" value="gatA"/>
    <property type="match status" value="1"/>
</dbReference>
<protein>
    <recommendedName>
        <fullName evidence="7">Glutamyl-tRNA(Gln) amidotransferase subunit A</fullName>
        <shortName evidence="7">Glu-ADT subunit A</shortName>
        <ecNumber evidence="7">6.3.5.7</ecNumber>
    </recommendedName>
</protein>
<feature type="active site" description="Charge relay system" evidence="7">
    <location>
        <position position="152"/>
    </location>
</feature>
<dbReference type="Gene3D" id="3.90.1300.10">
    <property type="entry name" value="Amidase signature (AS) domain"/>
    <property type="match status" value="1"/>
</dbReference>
<keyword evidence="4 7" id="KW-0067">ATP-binding</keyword>
<dbReference type="GO" id="GO:0016740">
    <property type="term" value="F:transferase activity"/>
    <property type="evidence" value="ECO:0007669"/>
    <property type="project" value="UniProtKB-KW"/>
</dbReference>
<accession>A0A845D8U8</accession>